<dbReference type="PANTHER" id="PTHR10974">
    <property type="entry name" value="FI08016P-RELATED"/>
    <property type="match status" value="1"/>
</dbReference>
<dbReference type="InterPro" id="IPR017850">
    <property type="entry name" value="Alkaline_phosphatase_core_sf"/>
</dbReference>
<protein>
    <submittedName>
        <fullName evidence="1">Uncharacterized protein</fullName>
    </submittedName>
</protein>
<dbReference type="Gene3D" id="3.40.720.10">
    <property type="entry name" value="Alkaline Phosphatase, subunit A"/>
    <property type="match status" value="1"/>
</dbReference>
<comment type="caution">
    <text evidence="1">The sequence shown here is derived from an EMBL/GenBank/DDBJ whole genome shotgun (WGS) entry which is preliminary data.</text>
</comment>
<organism evidence="1 2">
    <name type="scientific">Ditylenchus destructor</name>
    <dbReference type="NCBI Taxonomy" id="166010"/>
    <lineage>
        <taxon>Eukaryota</taxon>
        <taxon>Metazoa</taxon>
        <taxon>Ecdysozoa</taxon>
        <taxon>Nematoda</taxon>
        <taxon>Chromadorea</taxon>
        <taxon>Rhabditida</taxon>
        <taxon>Tylenchina</taxon>
        <taxon>Tylenchomorpha</taxon>
        <taxon>Sphaerularioidea</taxon>
        <taxon>Anguinidae</taxon>
        <taxon>Anguininae</taxon>
        <taxon>Ditylenchus</taxon>
    </lineage>
</organism>
<dbReference type="Proteomes" id="UP001201812">
    <property type="component" value="Unassembled WGS sequence"/>
</dbReference>
<name>A0AAD4MQK5_9BILA</name>
<evidence type="ECO:0000313" key="2">
    <source>
        <dbReference type="Proteomes" id="UP001201812"/>
    </source>
</evidence>
<dbReference type="AlphaFoldDB" id="A0AAD4MQK5"/>
<gene>
    <name evidence="1" type="ORF">DdX_15589</name>
</gene>
<dbReference type="SUPFAM" id="SSF53649">
    <property type="entry name" value="Alkaline phosphatase-like"/>
    <property type="match status" value="1"/>
</dbReference>
<dbReference type="GO" id="GO:0005615">
    <property type="term" value="C:extracellular space"/>
    <property type="evidence" value="ECO:0007669"/>
    <property type="project" value="TreeGrafter"/>
</dbReference>
<keyword evidence="2" id="KW-1185">Reference proteome</keyword>
<sequence length="625" mass="72584">MGYRKSCFLAAVLVFSGLWIATSIFFPSLYNIYMRPILLSTQKFSGGKVETNGIDSCLREKDPWSPRIMKFVRPSEEGPHFPDTCKPITEITQLVESSNGKLMQLSIRPEYINEYECRYRYRISRFLKDHIFPRQPTNITQEAKGFGVHILVLDSTSHSNFLRSAPKFTQLLLEEYGAIPFPHLNKVGLNSWPNGFAILMGKQSEDMPASPINNETIKGDAGYEFDTICHLPLDNETSSIVYQFRELGYKTMWAEDEWRYVFNYPNCIGFKKQPADHYFKPFSLRTHDWPQKDKNEGHYFPSYEKDHCMEYYQILLDNWQRFLRFYDDIDQKLSFTWMTDLNHDNFNAFHHADVPIYKTFRQLKPKLENSFLFVMSDHGIRFGAHRNTKIGAMEDNNPALFIALPKALRSNAKLKEIMFENARHLVSHHDVYATLLSIAKNGHEWDGSDWESEWPKSEQLGKLPNMHGSSLFHYPMKQPRDCASLRIPFDYCQCPGKYIDVTEEEDLKLRLALKSLEKLNADINARGFSDKCEKLELDKNVKIALMEFMDTNYLKKTANTSVRHFKIVFQATPGGGLFSIKIRKLVNGNVEFTADQFERLNKYGDQSKCAQQDAIVKPLCFCKSL</sequence>
<accession>A0AAD4MQK5</accession>
<proteinExistence type="predicted"/>
<reference evidence="1" key="1">
    <citation type="submission" date="2022-01" db="EMBL/GenBank/DDBJ databases">
        <title>Genome Sequence Resource for Two Populations of Ditylenchus destructor, the Migratory Endoparasitic Phytonematode.</title>
        <authorList>
            <person name="Zhang H."/>
            <person name="Lin R."/>
            <person name="Xie B."/>
        </authorList>
    </citation>
    <scope>NUCLEOTIDE SEQUENCE</scope>
    <source>
        <strain evidence="1">BazhouSP</strain>
    </source>
</reference>
<dbReference type="Pfam" id="PF02995">
    <property type="entry name" value="DUF229"/>
    <property type="match status" value="1"/>
</dbReference>
<dbReference type="EMBL" id="JAKKPZ010000102">
    <property type="protein sequence ID" value="KAI1702251.1"/>
    <property type="molecule type" value="Genomic_DNA"/>
</dbReference>
<evidence type="ECO:0000313" key="1">
    <source>
        <dbReference type="EMBL" id="KAI1702251.1"/>
    </source>
</evidence>
<dbReference type="InterPro" id="IPR004245">
    <property type="entry name" value="DUF229"/>
</dbReference>
<dbReference type="PANTHER" id="PTHR10974:SF75">
    <property type="entry name" value="SULFATASE DOMAIN-CONTAINING PROTEIN"/>
    <property type="match status" value="1"/>
</dbReference>
<dbReference type="CDD" id="cd16021">
    <property type="entry name" value="ALP_like"/>
    <property type="match status" value="1"/>
</dbReference>